<dbReference type="InterPro" id="IPR001040">
    <property type="entry name" value="TIF_eIF_4E"/>
</dbReference>
<reference evidence="9" key="1">
    <citation type="submission" date="2021-02" db="EMBL/GenBank/DDBJ databases">
        <authorList>
            <person name="Nowell W R."/>
        </authorList>
    </citation>
    <scope>NUCLEOTIDE SEQUENCE</scope>
</reference>
<organism evidence="9 11">
    <name type="scientific">Rotaria sordida</name>
    <dbReference type="NCBI Taxonomy" id="392033"/>
    <lineage>
        <taxon>Eukaryota</taxon>
        <taxon>Metazoa</taxon>
        <taxon>Spiralia</taxon>
        <taxon>Gnathifera</taxon>
        <taxon>Rotifera</taxon>
        <taxon>Eurotatoria</taxon>
        <taxon>Bdelloidea</taxon>
        <taxon>Philodinida</taxon>
        <taxon>Philodinidae</taxon>
        <taxon>Rotaria</taxon>
    </lineage>
</organism>
<name>A0A814ISV0_9BILA</name>
<dbReference type="EMBL" id="CAJOBE010006658">
    <property type="protein sequence ID" value="CAF4013407.1"/>
    <property type="molecule type" value="Genomic_DNA"/>
</dbReference>
<dbReference type="EMBL" id="CAJNOU010000411">
    <property type="protein sequence ID" value="CAF0989377.1"/>
    <property type="molecule type" value="Genomic_DNA"/>
</dbReference>
<evidence type="ECO:0000256" key="4">
    <source>
        <dbReference type="ARBA" id="ARBA00022917"/>
    </source>
</evidence>
<evidence type="ECO:0000256" key="1">
    <source>
        <dbReference type="ARBA" id="ARBA00022540"/>
    </source>
</evidence>
<dbReference type="Proteomes" id="UP000663882">
    <property type="component" value="Unassembled WGS sequence"/>
</dbReference>
<dbReference type="GO" id="GO:0000340">
    <property type="term" value="F:RNA 7-methylguanosine cap binding"/>
    <property type="evidence" value="ECO:0007669"/>
    <property type="project" value="TreeGrafter"/>
</dbReference>
<dbReference type="EMBL" id="CAJNOO010000464">
    <property type="protein sequence ID" value="CAF0950727.1"/>
    <property type="molecule type" value="Genomic_DNA"/>
</dbReference>
<dbReference type="Gene3D" id="3.30.760.10">
    <property type="entry name" value="RNA Cap, Translation Initiation Factor Eif4e"/>
    <property type="match status" value="1"/>
</dbReference>
<gene>
    <name evidence="10" type="ORF">FNK824_LOCUS26638</name>
    <name evidence="9" type="ORF">JXQ802_LOCUS15527</name>
    <name evidence="7" type="ORF">PYM288_LOCUS12992</name>
    <name evidence="6" type="ORF">RFH988_LOCUS11613</name>
    <name evidence="8" type="ORF">SEV965_LOCUS10183</name>
</gene>
<evidence type="ECO:0000313" key="6">
    <source>
        <dbReference type="EMBL" id="CAF0950727.1"/>
    </source>
</evidence>
<keyword evidence="11" id="KW-1185">Reference proteome</keyword>
<sequence>MIDGSGDSEYSSASETLNDDNYVSETTEKIRHTLSLNKEKVAPLATKWTFWLDSQKSKFTTKEDYEAGLQIIFAVETVQEFWSVFNNIPAPSRLSNRVSYHLMRQNRKPLWEDRENENGGIYTYRCPKDKTNAVWQELCLAAIGEQFSVIEGDDVVGVSVQSRDGLQDLVQIWNSNPSEQAQNSIDEKFRSLFPEINFTIKFYKANSSHANFEAGNQQRSKYSS</sequence>
<evidence type="ECO:0000313" key="7">
    <source>
        <dbReference type="EMBL" id="CAF0968608.1"/>
    </source>
</evidence>
<keyword evidence="4 5" id="KW-0648">Protein biosynthesis</keyword>
<comment type="similarity">
    <text evidence="5">Belongs to the eukaryotic initiation factor 4E family.</text>
</comment>
<evidence type="ECO:0000313" key="10">
    <source>
        <dbReference type="EMBL" id="CAF4013407.1"/>
    </source>
</evidence>
<dbReference type="EMBL" id="CAJNOH010000251">
    <property type="protein sequence ID" value="CAF0968608.1"/>
    <property type="molecule type" value="Genomic_DNA"/>
</dbReference>
<comment type="caution">
    <text evidence="9">The sequence shown here is derived from an EMBL/GenBank/DDBJ whole genome shotgun (WGS) entry which is preliminary data.</text>
</comment>
<dbReference type="Proteomes" id="UP000663889">
    <property type="component" value="Unassembled WGS sequence"/>
</dbReference>
<evidence type="ECO:0000313" key="11">
    <source>
        <dbReference type="Proteomes" id="UP000663870"/>
    </source>
</evidence>
<proteinExistence type="inferred from homology"/>
<dbReference type="Proteomes" id="UP000663874">
    <property type="component" value="Unassembled WGS sequence"/>
</dbReference>
<dbReference type="Proteomes" id="UP000663854">
    <property type="component" value="Unassembled WGS sequence"/>
</dbReference>
<evidence type="ECO:0000313" key="8">
    <source>
        <dbReference type="EMBL" id="CAF0989377.1"/>
    </source>
</evidence>
<keyword evidence="3 5" id="KW-0694">RNA-binding</keyword>
<dbReference type="GO" id="GO:0016281">
    <property type="term" value="C:eukaryotic translation initiation factor 4F complex"/>
    <property type="evidence" value="ECO:0007669"/>
    <property type="project" value="TreeGrafter"/>
</dbReference>
<dbReference type="PANTHER" id="PTHR11960">
    <property type="entry name" value="EUKARYOTIC TRANSLATION INITIATION FACTOR 4E RELATED"/>
    <property type="match status" value="1"/>
</dbReference>
<evidence type="ECO:0000256" key="5">
    <source>
        <dbReference type="RuleBase" id="RU004374"/>
    </source>
</evidence>
<keyword evidence="2" id="KW-0810">Translation regulation</keyword>
<evidence type="ECO:0000256" key="2">
    <source>
        <dbReference type="ARBA" id="ARBA00022845"/>
    </source>
</evidence>
<protein>
    <recommendedName>
        <fullName evidence="12">Eukaryotic translation initiation factor 4E</fullName>
    </recommendedName>
</protein>
<dbReference type="AlphaFoldDB" id="A0A814ISV0"/>
<evidence type="ECO:0000256" key="3">
    <source>
        <dbReference type="ARBA" id="ARBA00022884"/>
    </source>
</evidence>
<accession>A0A814ISV0</accession>
<keyword evidence="1 5" id="KW-0396">Initiation factor</keyword>
<evidence type="ECO:0008006" key="12">
    <source>
        <dbReference type="Google" id="ProtNLM"/>
    </source>
</evidence>
<dbReference type="GO" id="GO:0006417">
    <property type="term" value="P:regulation of translation"/>
    <property type="evidence" value="ECO:0007669"/>
    <property type="project" value="UniProtKB-KW"/>
</dbReference>
<dbReference type="Proteomes" id="UP000663870">
    <property type="component" value="Unassembled WGS sequence"/>
</dbReference>
<dbReference type="EMBL" id="CAJNOL010000362">
    <property type="protein sequence ID" value="CAF1028515.1"/>
    <property type="molecule type" value="Genomic_DNA"/>
</dbReference>
<dbReference type="GO" id="GO:0003743">
    <property type="term" value="F:translation initiation factor activity"/>
    <property type="evidence" value="ECO:0007669"/>
    <property type="project" value="UniProtKB-KW"/>
</dbReference>
<dbReference type="Pfam" id="PF01652">
    <property type="entry name" value="IF4E"/>
    <property type="match status" value="1"/>
</dbReference>
<dbReference type="InterPro" id="IPR023398">
    <property type="entry name" value="TIF_eIF4e-like"/>
</dbReference>
<evidence type="ECO:0000313" key="9">
    <source>
        <dbReference type="EMBL" id="CAF1028515.1"/>
    </source>
</evidence>
<dbReference type="OrthoDB" id="17977at2759"/>
<dbReference type="SUPFAM" id="SSF55418">
    <property type="entry name" value="eIF4e-like"/>
    <property type="match status" value="1"/>
</dbReference>
<dbReference type="PANTHER" id="PTHR11960:SF66">
    <property type="entry name" value="EUKARYOTIC TRANSLATION INITIATION FACTOR 4E TYPE 3"/>
    <property type="match status" value="1"/>
</dbReference>